<reference evidence="1 2" key="1">
    <citation type="submission" date="2019-02" db="EMBL/GenBank/DDBJ databases">
        <title>Deep-cultivation of Planctomycetes and their phenomic and genomic characterization uncovers novel biology.</title>
        <authorList>
            <person name="Wiegand S."/>
            <person name="Jogler M."/>
            <person name="Boedeker C."/>
            <person name="Pinto D."/>
            <person name="Vollmers J."/>
            <person name="Rivas-Marin E."/>
            <person name="Kohn T."/>
            <person name="Peeters S.H."/>
            <person name="Heuer A."/>
            <person name="Rast P."/>
            <person name="Oberbeckmann S."/>
            <person name="Bunk B."/>
            <person name="Jeske O."/>
            <person name="Meyerdierks A."/>
            <person name="Storesund J.E."/>
            <person name="Kallscheuer N."/>
            <person name="Luecker S."/>
            <person name="Lage O.M."/>
            <person name="Pohl T."/>
            <person name="Merkel B.J."/>
            <person name="Hornburger P."/>
            <person name="Mueller R.-W."/>
            <person name="Bruemmer F."/>
            <person name="Labrenz M."/>
            <person name="Spormann A.M."/>
            <person name="Op den Camp H."/>
            <person name="Overmann J."/>
            <person name="Amann R."/>
            <person name="Jetten M.S.M."/>
            <person name="Mascher T."/>
            <person name="Medema M.H."/>
            <person name="Devos D.P."/>
            <person name="Kaster A.-K."/>
            <person name="Ovreas L."/>
            <person name="Rohde M."/>
            <person name="Galperin M.Y."/>
            <person name="Jogler C."/>
        </authorList>
    </citation>
    <scope>NUCLEOTIDE SEQUENCE [LARGE SCALE GENOMIC DNA]</scope>
    <source>
        <strain evidence="1 2">K23_9</strain>
    </source>
</reference>
<organism evidence="1 2">
    <name type="scientific">Stieleria marina</name>
    <dbReference type="NCBI Taxonomy" id="1930275"/>
    <lineage>
        <taxon>Bacteria</taxon>
        <taxon>Pseudomonadati</taxon>
        <taxon>Planctomycetota</taxon>
        <taxon>Planctomycetia</taxon>
        <taxon>Pirellulales</taxon>
        <taxon>Pirellulaceae</taxon>
        <taxon>Stieleria</taxon>
    </lineage>
</organism>
<name>A0A517NUP9_9BACT</name>
<accession>A0A517NUP9</accession>
<gene>
    <name evidence="1" type="ORF">K239x_28480</name>
</gene>
<sequence length="68" mass="7762">MIPDENGLYFPILIKRVSLFFCDLLPTAPAVGLGVRRSPNRQARVAFVDRTPDADRATFDENDVRIWQ</sequence>
<protein>
    <submittedName>
        <fullName evidence="1">Uncharacterized protein</fullName>
    </submittedName>
</protein>
<dbReference type="AlphaFoldDB" id="A0A517NUP9"/>
<proteinExistence type="predicted"/>
<dbReference type="Proteomes" id="UP000319817">
    <property type="component" value="Chromosome"/>
</dbReference>
<dbReference type="EMBL" id="CP036526">
    <property type="protein sequence ID" value="QDT10857.1"/>
    <property type="molecule type" value="Genomic_DNA"/>
</dbReference>
<keyword evidence="2" id="KW-1185">Reference proteome</keyword>
<evidence type="ECO:0000313" key="1">
    <source>
        <dbReference type="EMBL" id="QDT10857.1"/>
    </source>
</evidence>
<evidence type="ECO:0000313" key="2">
    <source>
        <dbReference type="Proteomes" id="UP000319817"/>
    </source>
</evidence>